<proteinExistence type="predicted"/>
<reference evidence="1 2" key="1">
    <citation type="submission" date="2015-03" db="EMBL/GenBank/DDBJ databases">
        <title>Genome sequencing of Methylobacterium variabile DSM 16961.</title>
        <authorList>
            <person name="Chaudhry V."/>
            <person name="Patil P.B."/>
        </authorList>
    </citation>
    <scope>NUCLEOTIDE SEQUENCE [LARGE SCALE GENOMIC DNA]</scope>
    <source>
        <strain evidence="1 2">DSM 16961</strain>
    </source>
</reference>
<dbReference type="Gene3D" id="3.40.50.300">
    <property type="entry name" value="P-loop containing nucleotide triphosphate hydrolases"/>
    <property type="match status" value="1"/>
</dbReference>
<name>A0A0J6VNF8_9HYPH</name>
<dbReference type="Proteomes" id="UP000035955">
    <property type="component" value="Unassembled WGS sequence"/>
</dbReference>
<accession>A0A0J6VNF8</accession>
<protein>
    <recommendedName>
        <fullName evidence="3">Sulfotransferase</fullName>
    </recommendedName>
</protein>
<sequence length="366" mass="41147">MRRAIIHIGTPRTGTSSLQMLLFTHRDELRRAGILYPELTPASTPLPHVSHQHLGETLDGRRPRRERGELLDRLDRALAASRADVALLSYESLCGLPPWHRAPKLLCGLFERHGFRPEILMTVRPQADYLQSQYTWRIQFLREARAFAAAFEAELRARRFDYLHGLRSWARAAAWRVHLVPVQDRRSRAPLVERIAVELGLADRLLPLLTPADLAYRTNESLGPVGVEAARRLRADGAGGAQELARAVTARIDALAHERGLDAEPFRALDPAMIERVTQAHERGNDLLARRVWGTDWGTRVADPSSRPVNELARLGPGSGREEQVEEILRVVREEFSGRLLTGAAGLRRRVGAAASRFVQFARKML</sequence>
<evidence type="ECO:0008006" key="3">
    <source>
        <dbReference type="Google" id="ProtNLM"/>
    </source>
</evidence>
<dbReference type="SUPFAM" id="SSF52540">
    <property type="entry name" value="P-loop containing nucleoside triphosphate hydrolases"/>
    <property type="match status" value="1"/>
</dbReference>
<dbReference type="AlphaFoldDB" id="A0A0J6VNF8"/>
<keyword evidence="2" id="KW-1185">Reference proteome</keyword>
<comment type="caution">
    <text evidence="1">The sequence shown here is derived from an EMBL/GenBank/DDBJ whole genome shotgun (WGS) entry which is preliminary data.</text>
</comment>
<evidence type="ECO:0000313" key="1">
    <source>
        <dbReference type="EMBL" id="KMO40741.1"/>
    </source>
</evidence>
<dbReference type="OrthoDB" id="547419at2"/>
<gene>
    <name evidence="1" type="ORF">VQ02_07180</name>
</gene>
<dbReference type="EMBL" id="LABY01000042">
    <property type="protein sequence ID" value="KMO40741.1"/>
    <property type="molecule type" value="Genomic_DNA"/>
</dbReference>
<evidence type="ECO:0000313" key="2">
    <source>
        <dbReference type="Proteomes" id="UP000035955"/>
    </source>
</evidence>
<dbReference type="PATRIC" id="fig|298794.3.peg.5691"/>
<organism evidence="1 2">
    <name type="scientific">Methylobacterium variabile</name>
    <dbReference type="NCBI Taxonomy" id="298794"/>
    <lineage>
        <taxon>Bacteria</taxon>
        <taxon>Pseudomonadati</taxon>
        <taxon>Pseudomonadota</taxon>
        <taxon>Alphaproteobacteria</taxon>
        <taxon>Hyphomicrobiales</taxon>
        <taxon>Methylobacteriaceae</taxon>
        <taxon>Methylobacterium</taxon>
    </lineage>
</organism>
<dbReference type="InterPro" id="IPR027417">
    <property type="entry name" value="P-loop_NTPase"/>
</dbReference>
<dbReference type="RefSeq" id="WP_048443485.1">
    <property type="nucleotide sequence ID" value="NZ_LABY01000042.1"/>
</dbReference>